<proteinExistence type="predicted"/>
<sequence>MTRRVVIGKRANGDTGVFVSPAGVDAYTAADANLVLGISARVSQLLMLGNVASSQTIILGFGAVPHVLLTSQQTVNLGYISFSGPVRPSPMMTSTPDGSGGYTITPADPSFADIASDGSSMYVTAPRRTIYAVYNRAIS</sequence>
<gene>
    <name evidence="1" type="ORF">NWI01_01940</name>
</gene>
<evidence type="ECO:0000313" key="2">
    <source>
        <dbReference type="Proteomes" id="UP000318825"/>
    </source>
</evidence>
<evidence type="ECO:0000313" key="1">
    <source>
        <dbReference type="EMBL" id="GEC14302.1"/>
    </source>
</evidence>
<dbReference type="OrthoDB" id="9862000at2"/>
<reference evidence="1 2" key="1">
    <citation type="submission" date="2019-06" db="EMBL/GenBank/DDBJ databases">
        <title>Whole genome shotgun sequence of Nitrobacter winogradskyi NBRC 14297.</title>
        <authorList>
            <person name="Hosoyama A."/>
            <person name="Uohara A."/>
            <person name="Ohji S."/>
            <person name="Ichikawa N."/>
        </authorList>
    </citation>
    <scope>NUCLEOTIDE SEQUENCE [LARGE SCALE GENOMIC DNA]</scope>
    <source>
        <strain evidence="1 2">NBRC 14297</strain>
    </source>
</reference>
<comment type="caution">
    <text evidence="1">The sequence shown here is derived from an EMBL/GenBank/DDBJ whole genome shotgun (WGS) entry which is preliminary data.</text>
</comment>
<accession>A0A4Y3W5J1</accession>
<dbReference type="Proteomes" id="UP000318825">
    <property type="component" value="Unassembled WGS sequence"/>
</dbReference>
<dbReference type="AlphaFoldDB" id="A0A4Y3W5J1"/>
<name>A0A4Y3W5J1_NITWI</name>
<dbReference type="RefSeq" id="WP_141381871.1">
    <property type="nucleotide sequence ID" value="NZ_BJNF01000002.1"/>
</dbReference>
<protein>
    <submittedName>
        <fullName evidence="1">Uncharacterized protein</fullName>
    </submittedName>
</protein>
<dbReference type="EMBL" id="BJNF01000002">
    <property type="protein sequence ID" value="GEC14302.1"/>
    <property type="molecule type" value="Genomic_DNA"/>
</dbReference>
<organism evidence="1 2">
    <name type="scientific">Nitrobacter winogradskyi</name>
    <name type="common">Nitrobacter agilis</name>
    <dbReference type="NCBI Taxonomy" id="913"/>
    <lineage>
        <taxon>Bacteria</taxon>
        <taxon>Pseudomonadati</taxon>
        <taxon>Pseudomonadota</taxon>
        <taxon>Alphaproteobacteria</taxon>
        <taxon>Hyphomicrobiales</taxon>
        <taxon>Nitrobacteraceae</taxon>
        <taxon>Nitrobacter</taxon>
    </lineage>
</organism>